<keyword evidence="1" id="KW-0472">Membrane</keyword>
<name>A0ABS9IZP0_9FLAO</name>
<feature type="transmembrane region" description="Helical" evidence="1">
    <location>
        <begin position="112"/>
        <end position="130"/>
    </location>
</feature>
<reference evidence="2 3" key="1">
    <citation type="submission" date="2021-01" db="EMBL/GenBank/DDBJ databases">
        <title>Genome sequencing of Joostella atrarenae M1-2 (= KCTC 23194).</title>
        <authorList>
            <person name="Zakaria M.R."/>
            <person name="Lam M.Q."/>
            <person name="Chong C.S."/>
        </authorList>
    </citation>
    <scope>NUCLEOTIDE SEQUENCE [LARGE SCALE GENOMIC DNA]</scope>
    <source>
        <strain evidence="2 3">M1-2</strain>
    </source>
</reference>
<keyword evidence="1" id="KW-1133">Transmembrane helix</keyword>
<feature type="transmembrane region" description="Helical" evidence="1">
    <location>
        <begin position="82"/>
        <end position="100"/>
    </location>
</feature>
<feature type="transmembrane region" description="Helical" evidence="1">
    <location>
        <begin position="47"/>
        <end position="76"/>
    </location>
</feature>
<organism evidence="2 3">
    <name type="scientific">Joostella atrarenae</name>
    <dbReference type="NCBI Taxonomy" id="679257"/>
    <lineage>
        <taxon>Bacteria</taxon>
        <taxon>Pseudomonadati</taxon>
        <taxon>Bacteroidota</taxon>
        <taxon>Flavobacteriia</taxon>
        <taxon>Flavobacteriales</taxon>
        <taxon>Flavobacteriaceae</taxon>
        <taxon>Joostella</taxon>
    </lineage>
</organism>
<gene>
    <name evidence="2" type="ORF">JM658_02120</name>
</gene>
<evidence type="ECO:0000256" key="1">
    <source>
        <dbReference type="SAM" id="Phobius"/>
    </source>
</evidence>
<dbReference type="Proteomes" id="UP000829517">
    <property type="component" value="Unassembled WGS sequence"/>
</dbReference>
<accession>A0ABS9IZP0</accession>
<evidence type="ECO:0000313" key="3">
    <source>
        <dbReference type="Proteomes" id="UP000829517"/>
    </source>
</evidence>
<protein>
    <submittedName>
        <fullName evidence="2">DoxX family protein</fullName>
    </submittedName>
</protein>
<sequence length="132" mass="15045">MDAYFTLLPIIGLLLFIAITFLFSFWDKISDWNGNLTFLRSHFAKTSVVPLLPFTLLVITILEFVAGIFALLGIYYLFSDHYFIAILSCILSLIVLFIFLIGQRIAKDFDGAMKITVYIIPVVFCLYLLTSI</sequence>
<dbReference type="EMBL" id="JAETXX010000001">
    <property type="protein sequence ID" value="MCF8713609.1"/>
    <property type="molecule type" value="Genomic_DNA"/>
</dbReference>
<feature type="transmembrane region" description="Helical" evidence="1">
    <location>
        <begin position="6"/>
        <end position="26"/>
    </location>
</feature>
<keyword evidence="3" id="KW-1185">Reference proteome</keyword>
<proteinExistence type="predicted"/>
<evidence type="ECO:0000313" key="2">
    <source>
        <dbReference type="EMBL" id="MCF8713609.1"/>
    </source>
</evidence>
<comment type="caution">
    <text evidence="2">The sequence shown here is derived from an EMBL/GenBank/DDBJ whole genome shotgun (WGS) entry which is preliminary data.</text>
</comment>
<keyword evidence="1" id="KW-0812">Transmembrane</keyword>